<dbReference type="Proteomes" id="UP000659654">
    <property type="component" value="Unassembled WGS sequence"/>
</dbReference>
<accession>A0A1I7SV33</accession>
<proteinExistence type="predicted"/>
<feature type="transmembrane region" description="Helical" evidence="1">
    <location>
        <begin position="172"/>
        <end position="194"/>
    </location>
</feature>
<evidence type="ECO:0000313" key="6">
    <source>
        <dbReference type="WBParaSite" id="BXY_1690700.1"/>
    </source>
</evidence>
<organism evidence="4 6">
    <name type="scientific">Bursaphelenchus xylophilus</name>
    <name type="common">Pinewood nematode worm</name>
    <name type="synonym">Aphelenchoides xylophilus</name>
    <dbReference type="NCBI Taxonomy" id="6326"/>
    <lineage>
        <taxon>Eukaryota</taxon>
        <taxon>Metazoa</taxon>
        <taxon>Ecdysozoa</taxon>
        <taxon>Nematoda</taxon>
        <taxon>Chromadorea</taxon>
        <taxon>Rhabditida</taxon>
        <taxon>Tylenchina</taxon>
        <taxon>Tylenchomorpha</taxon>
        <taxon>Aphelenchoidea</taxon>
        <taxon>Aphelenchoididae</taxon>
        <taxon>Bursaphelenchus</taxon>
    </lineage>
</organism>
<evidence type="ECO:0000313" key="5">
    <source>
        <dbReference type="Proteomes" id="UP000659654"/>
    </source>
</evidence>
<feature type="transmembrane region" description="Helical" evidence="1">
    <location>
        <begin position="88"/>
        <end position="110"/>
    </location>
</feature>
<dbReference type="Proteomes" id="UP000582659">
    <property type="component" value="Unassembled WGS sequence"/>
</dbReference>
<dbReference type="EMBL" id="CAJFDI010000002">
    <property type="protein sequence ID" value="CAD5217342.1"/>
    <property type="molecule type" value="Genomic_DNA"/>
</dbReference>
<evidence type="ECO:0000313" key="4">
    <source>
        <dbReference type="Proteomes" id="UP000095284"/>
    </source>
</evidence>
<dbReference type="EMBL" id="CAJFCV020000002">
    <property type="protein sequence ID" value="CAG9100835.1"/>
    <property type="molecule type" value="Genomic_DNA"/>
</dbReference>
<reference evidence="6" key="1">
    <citation type="submission" date="2016-11" db="UniProtKB">
        <authorList>
            <consortium name="WormBaseParasite"/>
        </authorList>
    </citation>
    <scope>IDENTIFICATION</scope>
</reference>
<name>A0A1I7SV33_BURXY</name>
<keyword evidence="1" id="KW-1133">Transmembrane helix</keyword>
<dbReference type="AlphaFoldDB" id="A0A1I7SV33"/>
<reference evidence="3" key="2">
    <citation type="submission" date="2020-08" db="EMBL/GenBank/DDBJ databases">
        <authorList>
            <person name="Kikuchi T."/>
        </authorList>
    </citation>
    <scope>NUCLEOTIDE SEQUENCE</scope>
    <source>
        <strain evidence="2">Ka4C1</strain>
    </source>
</reference>
<dbReference type="Proteomes" id="UP000095284">
    <property type="component" value="Unplaced"/>
</dbReference>
<gene>
    <name evidence="2" type="ORF">BXYJ_LOCUS4987</name>
</gene>
<evidence type="ECO:0000313" key="2">
    <source>
        <dbReference type="EMBL" id="CAD5217342.1"/>
    </source>
</evidence>
<keyword evidence="1" id="KW-0812">Transmembrane</keyword>
<evidence type="ECO:0000256" key="1">
    <source>
        <dbReference type="SAM" id="Phobius"/>
    </source>
</evidence>
<keyword evidence="5" id="KW-1185">Reference proteome</keyword>
<sequence length="195" mass="21599">MKIFKVQCEAIEVSIKLISIFLNAASMILLLCSVLLPIYYYSDEVEFRLVYCNCNLDENIFVSKGDEERCKEAIVPIYELLSTVAPGFLFGAAIIITLVTTVISIIFSCCMLEKMHLGFLCFGDFFSVILAVVALIVFESSLPTQVPSIIKFDSTIGIHKIPHDFRHGEATITAITAIVITFSAAVFKGASILFY</sequence>
<keyword evidence="1" id="KW-0472">Membrane</keyword>
<feature type="transmembrane region" description="Helical" evidence="1">
    <location>
        <begin position="20"/>
        <end position="41"/>
    </location>
</feature>
<dbReference type="WBParaSite" id="BXY_1690700.1">
    <property type="protein sequence ID" value="BXY_1690700.1"/>
    <property type="gene ID" value="BXY_1690700"/>
</dbReference>
<evidence type="ECO:0000313" key="3">
    <source>
        <dbReference type="EMBL" id="CAG9100835.1"/>
    </source>
</evidence>
<protein>
    <submittedName>
        <fullName evidence="2">(pine wood nematode) hypothetical protein</fullName>
    </submittedName>
</protein>
<feature type="transmembrane region" description="Helical" evidence="1">
    <location>
        <begin position="117"/>
        <end position="138"/>
    </location>
</feature>